<accession>A0AAW5N181</accession>
<dbReference type="AlphaFoldDB" id="A0AAW5N181"/>
<dbReference type="EMBL" id="JANPXH010002106">
    <property type="protein sequence ID" value="MCR6680001.1"/>
    <property type="molecule type" value="Genomic_DNA"/>
</dbReference>
<name>A0AAW5N181_9ESCH</name>
<gene>
    <name evidence="1" type="ORF">NVV43_32165</name>
</gene>
<protein>
    <submittedName>
        <fullName evidence="1">Uncharacterized protein</fullName>
    </submittedName>
</protein>
<comment type="caution">
    <text evidence="1">The sequence shown here is derived from an EMBL/GenBank/DDBJ whole genome shotgun (WGS) entry which is preliminary data.</text>
</comment>
<sequence length="40" mass="4742">ISSDYQRQRKLGILPMFDPQRYPDIGQQIAPYTWDDVSQD</sequence>
<evidence type="ECO:0000313" key="2">
    <source>
        <dbReference type="Proteomes" id="UP001206878"/>
    </source>
</evidence>
<dbReference type="Proteomes" id="UP001206878">
    <property type="component" value="Unassembled WGS sequence"/>
</dbReference>
<proteinExistence type="predicted"/>
<organism evidence="1 2">
    <name type="scientific">Escherichia marmotae</name>
    <dbReference type="NCBI Taxonomy" id="1499973"/>
    <lineage>
        <taxon>Bacteria</taxon>
        <taxon>Pseudomonadati</taxon>
        <taxon>Pseudomonadota</taxon>
        <taxon>Gammaproteobacteria</taxon>
        <taxon>Enterobacterales</taxon>
        <taxon>Enterobacteriaceae</taxon>
        <taxon>Escherichia</taxon>
    </lineage>
</organism>
<evidence type="ECO:0000313" key="1">
    <source>
        <dbReference type="EMBL" id="MCR6680001.1"/>
    </source>
</evidence>
<reference evidence="1" key="1">
    <citation type="submission" date="2022-07" db="EMBL/GenBank/DDBJ databases">
        <title>Diversity of ethanolamine utilization by human commensal Escherichia coli.</title>
        <authorList>
            <person name="Jubelin G."/>
        </authorList>
    </citation>
    <scope>NUCLEOTIDE SEQUENCE</scope>
    <source>
        <strain evidence="1">S1</strain>
    </source>
</reference>
<feature type="non-terminal residue" evidence="1">
    <location>
        <position position="1"/>
    </location>
</feature>